<dbReference type="PANTHER" id="PTHR10039:SF16">
    <property type="entry name" value="GPI INOSITOL-DEACYLASE"/>
    <property type="match status" value="1"/>
</dbReference>
<evidence type="ECO:0000259" key="2">
    <source>
        <dbReference type="Pfam" id="PF17109"/>
    </source>
</evidence>
<dbReference type="SUPFAM" id="SSF52540">
    <property type="entry name" value="P-loop containing nucleoside triphosphate hydrolases"/>
    <property type="match status" value="1"/>
</dbReference>
<dbReference type="OrthoDB" id="7464126at2759"/>
<evidence type="ECO:0008006" key="6">
    <source>
        <dbReference type="Google" id="ProtNLM"/>
    </source>
</evidence>
<dbReference type="Pfam" id="PF24883">
    <property type="entry name" value="NPHP3_N"/>
    <property type="match status" value="1"/>
</dbReference>
<keyword evidence="5" id="KW-1185">Reference proteome</keyword>
<dbReference type="Pfam" id="PF17109">
    <property type="entry name" value="Goodbye"/>
    <property type="match status" value="1"/>
</dbReference>
<sequence>MTERPSTPSILARSAISTAFAIARPVTSDFENLWAKALVSYKKQTGRNIYQDQAALFPDDPSVDNIVGILETQSKGLEAFREKGKNIRNVLKPVVNLVRLFNDTGAEAAAAASVPGGKAIFVAFGALLVATKGVTEVYNALVELSEKLQDALDHIKWHLDANSKLSSMMKEIYIQMLVQVLHVFTFLIKYQDSNAKKSWNMIWQRSKDFGKSLLGEKEVQEALQELDKLTNREALMEIAEIHNKVYNIDIKVDNLDAKMVKTQMDEQSTKWLSPPDVYQHHNTIYKAQHKGTGTWLFKPNSIFSKWKQVEKSVLWIYGKPGSGKSVLCSSAIEALRKEPGLAFFYFDFRDSTKQTISGFLSSVIFQLASHSAACNSHLSEFYQANNQTHPEHPNDDLLLECLNGMLQVLKNVYLVCDALDEFPKSAREKELFPLFQKLIESKNKGLHILVTSRPEQDIKKGLQSNMALRSDSALKKTVLDIMENHTHDINHYISENISMIDGWSATNKKTAQESLIMKANGMFLLAKHQLMILNDCQLIDIGKQHF</sequence>
<proteinExistence type="predicted"/>
<feature type="domain" description="Nephrocystin 3-like N-terminal" evidence="3">
    <location>
        <begin position="291"/>
        <end position="453"/>
    </location>
</feature>
<accession>A0A0D0BWX2</accession>
<reference evidence="4 5" key="1">
    <citation type="submission" date="2014-04" db="EMBL/GenBank/DDBJ databases">
        <title>Evolutionary Origins and Diversification of the Mycorrhizal Mutualists.</title>
        <authorList>
            <consortium name="DOE Joint Genome Institute"/>
            <consortium name="Mycorrhizal Genomics Consortium"/>
            <person name="Kohler A."/>
            <person name="Kuo A."/>
            <person name="Nagy L.G."/>
            <person name="Floudas D."/>
            <person name="Copeland A."/>
            <person name="Barry K.W."/>
            <person name="Cichocki N."/>
            <person name="Veneault-Fourrey C."/>
            <person name="LaButti K."/>
            <person name="Lindquist E.A."/>
            <person name="Lipzen A."/>
            <person name="Lundell T."/>
            <person name="Morin E."/>
            <person name="Murat C."/>
            <person name="Riley R."/>
            <person name="Ohm R."/>
            <person name="Sun H."/>
            <person name="Tunlid A."/>
            <person name="Henrissat B."/>
            <person name="Grigoriev I.V."/>
            <person name="Hibbett D.S."/>
            <person name="Martin F."/>
        </authorList>
    </citation>
    <scope>NUCLEOTIDE SEQUENCE [LARGE SCALE GENOMIC DNA]</scope>
    <source>
        <strain evidence="4 5">FD-317 M1</strain>
    </source>
</reference>
<dbReference type="InterPro" id="IPR027417">
    <property type="entry name" value="P-loop_NTPase"/>
</dbReference>
<organism evidence="4 5">
    <name type="scientific">Collybiopsis luxurians FD-317 M1</name>
    <dbReference type="NCBI Taxonomy" id="944289"/>
    <lineage>
        <taxon>Eukaryota</taxon>
        <taxon>Fungi</taxon>
        <taxon>Dikarya</taxon>
        <taxon>Basidiomycota</taxon>
        <taxon>Agaricomycotina</taxon>
        <taxon>Agaricomycetes</taxon>
        <taxon>Agaricomycetidae</taxon>
        <taxon>Agaricales</taxon>
        <taxon>Marasmiineae</taxon>
        <taxon>Omphalotaceae</taxon>
        <taxon>Collybiopsis</taxon>
        <taxon>Collybiopsis luxurians</taxon>
    </lineage>
</organism>
<dbReference type="PANTHER" id="PTHR10039">
    <property type="entry name" value="AMELOGENIN"/>
    <property type="match status" value="1"/>
</dbReference>
<gene>
    <name evidence="4" type="ORF">GYMLUDRAFT_613512</name>
</gene>
<feature type="domain" description="Fungal STAND N-terminal Goodbye" evidence="2">
    <location>
        <begin position="34"/>
        <end position="156"/>
    </location>
</feature>
<evidence type="ECO:0000313" key="4">
    <source>
        <dbReference type="EMBL" id="KIK60146.1"/>
    </source>
</evidence>
<dbReference type="AlphaFoldDB" id="A0A0D0BWX2"/>
<keyword evidence="1" id="KW-0677">Repeat</keyword>
<name>A0A0D0BWX2_9AGAR</name>
<dbReference type="Gene3D" id="3.40.50.300">
    <property type="entry name" value="P-loop containing nucleotide triphosphate hydrolases"/>
    <property type="match status" value="1"/>
</dbReference>
<dbReference type="InterPro" id="IPR031350">
    <property type="entry name" value="Goodbye_dom"/>
</dbReference>
<dbReference type="EMBL" id="KN834776">
    <property type="protein sequence ID" value="KIK60146.1"/>
    <property type="molecule type" value="Genomic_DNA"/>
</dbReference>
<evidence type="ECO:0000256" key="1">
    <source>
        <dbReference type="ARBA" id="ARBA00022737"/>
    </source>
</evidence>
<dbReference type="Proteomes" id="UP000053593">
    <property type="component" value="Unassembled WGS sequence"/>
</dbReference>
<evidence type="ECO:0000259" key="3">
    <source>
        <dbReference type="Pfam" id="PF24883"/>
    </source>
</evidence>
<evidence type="ECO:0000313" key="5">
    <source>
        <dbReference type="Proteomes" id="UP000053593"/>
    </source>
</evidence>
<protein>
    <recommendedName>
        <fullName evidence="6">NACHT domain-containing protein</fullName>
    </recommendedName>
</protein>
<dbReference type="InterPro" id="IPR056884">
    <property type="entry name" value="NPHP3-like_N"/>
</dbReference>
<dbReference type="HOGENOM" id="CLU_011469_0_0_1"/>